<feature type="region of interest" description="Disordered" evidence="1">
    <location>
        <begin position="1"/>
        <end position="24"/>
    </location>
</feature>
<dbReference type="EMBL" id="LT607750">
    <property type="protein sequence ID" value="SCG45639.1"/>
    <property type="molecule type" value="Genomic_DNA"/>
</dbReference>
<dbReference type="Proteomes" id="UP000198217">
    <property type="component" value="Chromosome I"/>
</dbReference>
<organism evidence="2 3">
    <name type="scientific">Micromonospora echinaurantiaca</name>
    <dbReference type="NCBI Taxonomy" id="47857"/>
    <lineage>
        <taxon>Bacteria</taxon>
        <taxon>Bacillati</taxon>
        <taxon>Actinomycetota</taxon>
        <taxon>Actinomycetes</taxon>
        <taxon>Micromonosporales</taxon>
        <taxon>Micromonosporaceae</taxon>
        <taxon>Micromonospora</taxon>
    </lineage>
</organism>
<accession>A0A1C5HHV3</accession>
<reference evidence="2 3" key="1">
    <citation type="submission" date="2016-06" db="EMBL/GenBank/DDBJ databases">
        <authorList>
            <person name="Kjaerup R.B."/>
            <person name="Dalgaard T.S."/>
            <person name="Juul-Madsen H.R."/>
        </authorList>
    </citation>
    <scope>NUCLEOTIDE SEQUENCE [LARGE SCALE GENOMIC DNA]</scope>
    <source>
        <strain evidence="2 3">DSM 43904</strain>
    </source>
</reference>
<proteinExistence type="predicted"/>
<keyword evidence="3" id="KW-1185">Reference proteome</keyword>
<dbReference type="RefSeq" id="WP_197700230.1">
    <property type="nucleotide sequence ID" value="NZ_LT607750.1"/>
</dbReference>
<gene>
    <name evidence="2" type="ORF">GA0070609_1658</name>
</gene>
<evidence type="ECO:0000313" key="3">
    <source>
        <dbReference type="Proteomes" id="UP000198217"/>
    </source>
</evidence>
<name>A0A1C5HHV3_9ACTN</name>
<sequence>MDAIATWTTSLTSHGEQARPGLAPGARSPAGTLFAALYGELTPHPWRDPDSELDPYFLFHERSLAMGWLDGRAAGGPEDADLRAAGLWGMNDAGEDHPLAAPGSSLVAWFQVGAEPVTGDRPLPVQPFLRCAGDAVARIGTLRLRAVQVLLPVQGLAAAARPEPALSPSLLGAGWFRDGDPGSRTRLRVTLDSGQAPSVPSAAPRLREWLSQLDQDVFRCETYSLTDHDPLTVRPPFDDAFWNGPSRHRATFHGTLAEWSVDALGWLGAFLADLSARQGVDTPLLLTASRF</sequence>
<protein>
    <submittedName>
        <fullName evidence="2">Uncharacterized protein</fullName>
    </submittedName>
</protein>
<evidence type="ECO:0000256" key="1">
    <source>
        <dbReference type="SAM" id="MobiDB-lite"/>
    </source>
</evidence>
<feature type="compositionally biased region" description="Polar residues" evidence="1">
    <location>
        <begin position="1"/>
        <end position="15"/>
    </location>
</feature>
<dbReference type="AlphaFoldDB" id="A0A1C5HHV3"/>
<evidence type="ECO:0000313" key="2">
    <source>
        <dbReference type="EMBL" id="SCG45639.1"/>
    </source>
</evidence>